<accession>A0A2K4FDA2</accession>
<dbReference type="Proteomes" id="UP000242712">
    <property type="component" value="Unassembled WGS sequence"/>
</dbReference>
<gene>
    <name evidence="8" type="ORF">CD039_00450</name>
</gene>
<name>A0A2K4FDA2_9STAP</name>
<dbReference type="PIRSF" id="PIRSF000429">
    <property type="entry name" value="Ac-CoA_Ac_transf"/>
    <property type="match status" value="1"/>
</dbReference>
<evidence type="ECO:0000256" key="4">
    <source>
        <dbReference type="ARBA" id="ARBA00040726"/>
    </source>
</evidence>
<dbReference type="CDD" id="cd00751">
    <property type="entry name" value="thiolase"/>
    <property type="match status" value="1"/>
</dbReference>
<dbReference type="Gene3D" id="3.40.47.10">
    <property type="match status" value="2"/>
</dbReference>
<dbReference type="InterPro" id="IPR020616">
    <property type="entry name" value="Thiolase_N"/>
</dbReference>
<dbReference type="Pfam" id="PF00108">
    <property type="entry name" value="Thiolase_N"/>
    <property type="match status" value="1"/>
</dbReference>
<dbReference type="GO" id="GO:0010124">
    <property type="term" value="P:phenylacetate catabolic process"/>
    <property type="evidence" value="ECO:0007669"/>
    <property type="project" value="TreeGrafter"/>
</dbReference>
<dbReference type="AlphaFoldDB" id="A0A2K4FDA2"/>
<dbReference type="InterPro" id="IPR050215">
    <property type="entry name" value="Thiolase-like_sf_Thiolase"/>
</dbReference>
<keyword evidence="9" id="KW-1185">Reference proteome</keyword>
<evidence type="ECO:0000256" key="2">
    <source>
        <dbReference type="ARBA" id="ARBA00022679"/>
    </source>
</evidence>
<dbReference type="RefSeq" id="WP_103370683.1">
    <property type="nucleotide sequence ID" value="NZ_CBCRVO010000001.1"/>
</dbReference>
<feature type="domain" description="Thiolase C-terminal" evidence="7">
    <location>
        <begin position="269"/>
        <end position="376"/>
    </location>
</feature>
<dbReference type="EMBL" id="PPPX01000001">
    <property type="protein sequence ID" value="POA09263.1"/>
    <property type="molecule type" value="Genomic_DNA"/>
</dbReference>
<dbReference type="InterPro" id="IPR002155">
    <property type="entry name" value="Thiolase"/>
</dbReference>
<keyword evidence="3 5" id="KW-0012">Acyltransferase</keyword>
<comment type="caution">
    <text evidence="8">The sequence shown here is derived from an EMBL/GenBank/DDBJ whole genome shotgun (WGS) entry which is preliminary data.</text>
</comment>
<keyword evidence="2 5" id="KW-0808">Transferase</keyword>
<evidence type="ECO:0000256" key="3">
    <source>
        <dbReference type="ARBA" id="ARBA00023315"/>
    </source>
</evidence>
<dbReference type="GO" id="GO:0005737">
    <property type="term" value="C:cytoplasm"/>
    <property type="evidence" value="ECO:0007669"/>
    <property type="project" value="UniProtKB-ARBA"/>
</dbReference>
<evidence type="ECO:0000256" key="5">
    <source>
        <dbReference type="RuleBase" id="RU003557"/>
    </source>
</evidence>
<proteinExistence type="inferred from homology"/>
<dbReference type="GeneID" id="98296815"/>
<evidence type="ECO:0000259" key="6">
    <source>
        <dbReference type="Pfam" id="PF00108"/>
    </source>
</evidence>
<dbReference type="Pfam" id="PF02803">
    <property type="entry name" value="Thiolase_C"/>
    <property type="match status" value="1"/>
</dbReference>
<dbReference type="InterPro" id="IPR020617">
    <property type="entry name" value="Thiolase_C"/>
</dbReference>
<dbReference type="InterPro" id="IPR016039">
    <property type="entry name" value="Thiolase-like"/>
</dbReference>
<reference evidence="8 9" key="1">
    <citation type="submission" date="2017-08" db="EMBL/GenBank/DDBJ databases">
        <title>Draft genome sequences of 64 type strains of genus Staph aureus.</title>
        <authorList>
            <person name="Cole K."/>
            <person name="Golubchik T."/>
            <person name="Russell J."/>
            <person name="Foster D."/>
            <person name="Llewelyn M."/>
            <person name="Wilson D."/>
            <person name="Crook D."/>
            <person name="Paul J."/>
        </authorList>
    </citation>
    <scope>NUCLEOTIDE SEQUENCE [LARGE SCALE GENOMIC DNA]</scope>
    <source>
        <strain evidence="8 9">DSM 29875</strain>
    </source>
</reference>
<sequence>MNKPVIVAAKRTPFGKYGGALRTLEPDMLLKPLLQHLIEQCPELKHRTDDVILGNVVGNGGNIARKSLLEAGLSETIPGVTLDRQCGSGLEAILYACRMIQAGAGQIYLAGGVESTSRAPWKIKRPQSVYDTAMPEVYERASFAPEGQDPSMIEAAENVAQHYAITREAQDHFAYQSHQRTMQAYEEGHLVDEILPLTVKGQRVDMDESVKPRLRMKLLARMKPLLPGGTVTAGNCCMKNDGAVILLVMEEHTAQALGYHHGLQFVDGLTKGVDPTLLGIGPIPTVETLLERNQTRMKDIEAVELNEAFASQVLACQRELGISEAQLNRWGGAIATGHPYGASGAALVTRLFNMNCDGLTLATMGIGGGMGNAILFRPWT</sequence>
<protein>
    <recommendedName>
        <fullName evidence="4">Putative acetyl-CoA C-acetyltransferase VraB</fullName>
    </recommendedName>
</protein>
<evidence type="ECO:0000256" key="1">
    <source>
        <dbReference type="ARBA" id="ARBA00010982"/>
    </source>
</evidence>
<evidence type="ECO:0000313" key="8">
    <source>
        <dbReference type="EMBL" id="POA09263.1"/>
    </source>
</evidence>
<dbReference type="GO" id="GO:0006635">
    <property type="term" value="P:fatty acid beta-oxidation"/>
    <property type="evidence" value="ECO:0007669"/>
    <property type="project" value="TreeGrafter"/>
</dbReference>
<dbReference type="GO" id="GO:0003988">
    <property type="term" value="F:acetyl-CoA C-acyltransferase activity"/>
    <property type="evidence" value="ECO:0007669"/>
    <property type="project" value="TreeGrafter"/>
</dbReference>
<comment type="similarity">
    <text evidence="1 5">Belongs to the thiolase-like superfamily. Thiolase family.</text>
</comment>
<dbReference type="SUPFAM" id="SSF53901">
    <property type="entry name" value="Thiolase-like"/>
    <property type="match status" value="2"/>
</dbReference>
<dbReference type="InterPro" id="IPR020613">
    <property type="entry name" value="Thiolase_CS"/>
</dbReference>
<evidence type="ECO:0000313" key="9">
    <source>
        <dbReference type="Proteomes" id="UP000242712"/>
    </source>
</evidence>
<organism evidence="8 9">
    <name type="scientific">Staphylococcus argensis</name>
    <dbReference type="NCBI Taxonomy" id="1607738"/>
    <lineage>
        <taxon>Bacteria</taxon>
        <taxon>Bacillati</taxon>
        <taxon>Bacillota</taxon>
        <taxon>Bacilli</taxon>
        <taxon>Bacillales</taxon>
        <taxon>Staphylococcaceae</taxon>
        <taxon>Staphylococcus</taxon>
    </lineage>
</organism>
<evidence type="ECO:0000259" key="7">
    <source>
        <dbReference type="Pfam" id="PF02803"/>
    </source>
</evidence>
<feature type="domain" description="Thiolase N-terminal" evidence="6">
    <location>
        <begin position="5"/>
        <end position="251"/>
    </location>
</feature>
<dbReference type="PROSITE" id="PS00737">
    <property type="entry name" value="THIOLASE_2"/>
    <property type="match status" value="1"/>
</dbReference>
<dbReference type="PANTHER" id="PTHR43853">
    <property type="entry name" value="3-KETOACYL-COA THIOLASE, PEROXISOMAL"/>
    <property type="match status" value="1"/>
</dbReference>
<dbReference type="OrthoDB" id="9764892at2"/>
<dbReference type="PANTHER" id="PTHR43853:SF3">
    <property type="entry name" value="ACETYL-COA C-ACETYLTRANSFERASE YHFS-RELATED"/>
    <property type="match status" value="1"/>
</dbReference>
<dbReference type="NCBIfam" id="TIGR01930">
    <property type="entry name" value="AcCoA-C-Actrans"/>
    <property type="match status" value="1"/>
</dbReference>